<accession>K0R4L4</accession>
<dbReference type="AlphaFoldDB" id="K0R4L4"/>
<comment type="caution">
    <text evidence="2">The sequence shown here is derived from an EMBL/GenBank/DDBJ whole genome shotgun (WGS) entry which is preliminary data.</text>
</comment>
<keyword evidence="3" id="KW-1185">Reference proteome</keyword>
<feature type="compositionally biased region" description="Low complexity" evidence="1">
    <location>
        <begin position="262"/>
        <end position="282"/>
    </location>
</feature>
<feature type="region of interest" description="Disordered" evidence="1">
    <location>
        <begin position="111"/>
        <end position="324"/>
    </location>
</feature>
<protein>
    <submittedName>
        <fullName evidence="2">Uncharacterized protein</fullName>
    </submittedName>
</protein>
<reference evidence="2 3" key="1">
    <citation type="journal article" date="2012" name="Genome Biol.">
        <title>Genome and low-iron response of an oceanic diatom adapted to chronic iron limitation.</title>
        <authorList>
            <person name="Lommer M."/>
            <person name="Specht M."/>
            <person name="Roy A.S."/>
            <person name="Kraemer L."/>
            <person name="Andreson R."/>
            <person name="Gutowska M.A."/>
            <person name="Wolf J."/>
            <person name="Bergner S.V."/>
            <person name="Schilhabel M.B."/>
            <person name="Klostermeier U.C."/>
            <person name="Beiko R.G."/>
            <person name="Rosenstiel P."/>
            <person name="Hippler M."/>
            <person name="Laroche J."/>
        </authorList>
    </citation>
    <scope>NUCLEOTIDE SEQUENCE [LARGE SCALE GENOMIC DNA]</scope>
    <source>
        <strain evidence="2 3">CCMP1005</strain>
    </source>
</reference>
<feature type="compositionally biased region" description="Acidic residues" evidence="1">
    <location>
        <begin position="55"/>
        <end position="65"/>
    </location>
</feature>
<evidence type="ECO:0000313" key="2">
    <source>
        <dbReference type="EMBL" id="EJK48073.1"/>
    </source>
</evidence>
<feature type="region of interest" description="Disordered" evidence="1">
    <location>
        <begin position="46"/>
        <end position="98"/>
    </location>
</feature>
<evidence type="ECO:0000256" key="1">
    <source>
        <dbReference type="SAM" id="MobiDB-lite"/>
    </source>
</evidence>
<proteinExistence type="predicted"/>
<organism evidence="2 3">
    <name type="scientific">Thalassiosira oceanica</name>
    <name type="common">Marine diatom</name>
    <dbReference type="NCBI Taxonomy" id="159749"/>
    <lineage>
        <taxon>Eukaryota</taxon>
        <taxon>Sar</taxon>
        <taxon>Stramenopiles</taxon>
        <taxon>Ochrophyta</taxon>
        <taxon>Bacillariophyta</taxon>
        <taxon>Coscinodiscophyceae</taxon>
        <taxon>Thalassiosirophycidae</taxon>
        <taxon>Thalassiosirales</taxon>
        <taxon>Thalassiosiraceae</taxon>
        <taxon>Thalassiosira</taxon>
    </lineage>
</organism>
<dbReference type="EMBL" id="AGNL01046302">
    <property type="protein sequence ID" value="EJK48073.1"/>
    <property type="molecule type" value="Genomic_DNA"/>
</dbReference>
<evidence type="ECO:0000313" key="3">
    <source>
        <dbReference type="Proteomes" id="UP000266841"/>
    </source>
</evidence>
<feature type="compositionally biased region" description="Basic and acidic residues" evidence="1">
    <location>
        <begin position="179"/>
        <end position="201"/>
    </location>
</feature>
<gene>
    <name evidence="2" type="ORF">THAOC_33161</name>
</gene>
<name>K0R4L4_THAOC</name>
<sequence length="324" mass="35086">MNQQPERTLGQETYESKVNEIAEWYSEYGNQLDQLEGDDPRAFKEAVGLKSIHDGDDDGQGEPEQDLMQAKDDPQDSPLQMPDQSNEDPNLGIESDDEIGAMIYANLMKQRQKQQGGIGEGLAARQDTSDSNSSTLLESLGEEHETTVDLNRPRKKVKTSQTSKLIKNPTADSEEEDDRDRKPRANKETTKREGGQDEMNNRGRLGRGSSIVRTRYVPRAGRGSFRSFQPDGRRVNPPTARQPIAEAARPSGEPAETRRRLNAGNSVAGGSSVAEAANAGASPPVFASSNDNAEAIAEAATGDGDAPEENPSGKMGSDEDEGVT</sequence>
<dbReference type="Proteomes" id="UP000266841">
    <property type="component" value="Unassembled WGS sequence"/>
</dbReference>